<feature type="chain" id="PRO_5045267492" evidence="1">
    <location>
        <begin position="18"/>
        <end position="221"/>
    </location>
</feature>
<dbReference type="RefSeq" id="WP_243516312.1">
    <property type="nucleotide sequence ID" value="NZ_CP094534.1"/>
</dbReference>
<gene>
    <name evidence="2" type="ORF">MTP16_04590</name>
</gene>
<evidence type="ECO:0000313" key="3">
    <source>
        <dbReference type="Proteomes" id="UP000831390"/>
    </source>
</evidence>
<sequence length="221" mass="22840">MRHFVFLLLLLSQQAYAQNVTAYKILPANASANDNLKLVLTVAHGGCGGYFSYSVTRSGNALAVRGCYPAVVIAMPCVTSDTVQLGRLPAGTYSVSAASYIAQTASDCPGTAVVAPGPPNATGSFTVGLALASRAATPAWTLSPTVVPATATALALSGEAAWQQVAIYDVSGRQLARYAAPALPVLNGSPQVPVLSLAPALYLLRVTDQSGLTSTRRFVRQ</sequence>
<reference evidence="2 3" key="1">
    <citation type="submission" date="2022-03" db="EMBL/GenBank/DDBJ databases">
        <title>Hymenobactersp. isolated from the air.</title>
        <authorList>
            <person name="Won M."/>
            <person name="Kwon S.-W."/>
        </authorList>
    </citation>
    <scope>NUCLEOTIDE SEQUENCE [LARGE SCALE GENOMIC DNA]</scope>
    <source>
        <strain evidence="2 3">KACC 22596</strain>
    </source>
</reference>
<feature type="signal peptide" evidence="1">
    <location>
        <begin position="1"/>
        <end position="17"/>
    </location>
</feature>
<keyword evidence="3" id="KW-1185">Reference proteome</keyword>
<dbReference type="Proteomes" id="UP000831390">
    <property type="component" value="Chromosome"/>
</dbReference>
<name>A0ABY4B868_9BACT</name>
<dbReference type="EMBL" id="CP094534">
    <property type="protein sequence ID" value="UOE34934.1"/>
    <property type="molecule type" value="Genomic_DNA"/>
</dbReference>
<protein>
    <submittedName>
        <fullName evidence="2">T9SS type A sorting domain-containing protein</fullName>
    </submittedName>
</protein>
<evidence type="ECO:0000256" key="1">
    <source>
        <dbReference type="SAM" id="SignalP"/>
    </source>
</evidence>
<accession>A0ABY4B868</accession>
<keyword evidence="1" id="KW-0732">Signal</keyword>
<evidence type="ECO:0000313" key="2">
    <source>
        <dbReference type="EMBL" id="UOE34934.1"/>
    </source>
</evidence>
<proteinExistence type="predicted"/>
<organism evidence="2 3">
    <name type="scientific">Hymenobacter monticola</name>
    <dbReference type="NCBI Taxonomy" id="1705399"/>
    <lineage>
        <taxon>Bacteria</taxon>
        <taxon>Pseudomonadati</taxon>
        <taxon>Bacteroidota</taxon>
        <taxon>Cytophagia</taxon>
        <taxon>Cytophagales</taxon>
        <taxon>Hymenobacteraceae</taxon>
        <taxon>Hymenobacter</taxon>
    </lineage>
</organism>